<evidence type="ECO:0000256" key="4">
    <source>
        <dbReference type="PROSITE-ProRule" id="PRU00473"/>
    </source>
</evidence>
<comment type="caution">
    <text evidence="6">The sequence shown here is derived from an EMBL/GenBank/DDBJ whole genome shotgun (WGS) entry which is preliminary data.</text>
</comment>
<dbReference type="PANTHER" id="PTHR30329:SF21">
    <property type="entry name" value="LIPOPROTEIN YIAD-RELATED"/>
    <property type="match status" value="1"/>
</dbReference>
<evidence type="ECO:0000256" key="3">
    <source>
        <dbReference type="ARBA" id="ARBA00023237"/>
    </source>
</evidence>
<dbReference type="Gene3D" id="3.30.1330.60">
    <property type="entry name" value="OmpA-like domain"/>
    <property type="match status" value="1"/>
</dbReference>
<keyword evidence="2 4" id="KW-0472">Membrane</keyword>
<reference evidence="6 7" key="1">
    <citation type="submission" date="2020-04" db="EMBL/GenBank/DDBJ databases">
        <authorList>
            <person name="Yoon J."/>
        </authorList>
    </citation>
    <scope>NUCLEOTIDE SEQUENCE [LARGE SCALE GENOMIC DNA]</scope>
    <source>
        <strain evidence="6 7">KMU-166</strain>
    </source>
</reference>
<feature type="domain" description="OmpA-like" evidence="5">
    <location>
        <begin position="114"/>
        <end position="231"/>
    </location>
</feature>
<dbReference type="Pfam" id="PF00691">
    <property type="entry name" value="OmpA"/>
    <property type="match status" value="1"/>
</dbReference>
<sequence>MRRIFRRSLVVRAGTLLGVVAIGGCSVFGGNGDEGRLLEPQLKEVASQPASERAMVPSIAVVSNEEQRGRYLRQLARGYAAPLNRENVGYYMDVQFAMLQQKLSGQDVHISRGANEIHIVLPGTPTFSTGSDRIDPQAMSVLSVISEVLAEYNKTLVTVLGHTDASGDELYNKVLAHRRAGAVGRYLTEHNVGIERLLLMSLGSAQPIASNDSAEGRAKNRRVELVLHPILADSETVSRE</sequence>
<dbReference type="PANTHER" id="PTHR30329">
    <property type="entry name" value="STATOR ELEMENT OF FLAGELLAR MOTOR COMPLEX"/>
    <property type="match status" value="1"/>
</dbReference>
<dbReference type="PROSITE" id="PS51123">
    <property type="entry name" value="OMPA_2"/>
    <property type="match status" value="1"/>
</dbReference>
<dbReference type="CDD" id="cd07185">
    <property type="entry name" value="OmpA_C-like"/>
    <property type="match status" value="1"/>
</dbReference>
<dbReference type="RefSeq" id="WP_168450105.1">
    <property type="nucleotide sequence ID" value="NZ_JAAWWK010000003.1"/>
</dbReference>
<evidence type="ECO:0000313" key="6">
    <source>
        <dbReference type="EMBL" id="NKI17548.1"/>
    </source>
</evidence>
<dbReference type="InterPro" id="IPR006664">
    <property type="entry name" value="OMP_bac"/>
</dbReference>
<evidence type="ECO:0000313" key="7">
    <source>
        <dbReference type="Proteomes" id="UP000765845"/>
    </source>
</evidence>
<evidence type="ECO:0000256" key="1">
    <source>
        <dbReference type="ARBA" id="ARBA00004442"/>
    </source>
</evidence>
<evidence type="ECO:0000259" key="5">
    <source>
        <dbReference type="PROSITE" id="PS51123"/>
    </source>
</evidence>
<dbReference type="PROSITE" id="PS51257">
    <property type="entry name" value="PROKAR_LIPOPROTEIN"/>
    <property type="match status" value="1"/>
</dbReference>
<dbReference type="EMBL" id="JAAWWK010000003">
    <property type="protein sequence ID" value="NKI17548.1"/>
    <property type="molecule type" value="Genomic_DNA"/>
</dbReference>
<dbReference type="InterPro" id="IPR036737">
    <property type="entry name" value="OmpA-like_sf"/>
</dbReference>
<keyword evidence="7" id="KW-1185">Reference proteome</keyword>
<evidence type="ECO:0000256" key="2">
    <source>
        <dbReference type="ARBA" id="ARBA00023136"/>
    </source>
</evidence>
<dbReference type="Proteomes" id="UP000765845">
    <property type="component" value="Unassembled WGS sequence"/>
</dbReference>
<keyword evidence="3" id="KW-0998">Cell outer membrane</keyword>
<comment type="subcellular location">
    <subcellularLocation>
        <location evidence="1">Cell outer membrane</location>
    </subcellularLocation>
</comment>
<dbReference type="InterPro" id="IPR006665">
    <property type="entry name" value="OmpA-like"/>
</dbReference>
<organism evidence="6 7">
    <name type="scientific">Spongiibacter thalassae</name>
    <dbReference type="NCBI Taxonomy" id="2721624"/>
    <lineage>
        <taxon>Bacteria</taxon>
        <taxon>Pseudomonadati</taxon>
        <taxon>Pseudomonadota</taxon>
        <taxon>Gammaproteobacteria</taxon>
        <taxon>Cellvibrionales</taxon>
        <taxon>Spongiibacteraceae</taxon>
        <taxon>Spongiibacter</taxon>
    </lineage>
</organism>
<proteinExistence type="predicted"/>
<name>A0ABX1GEF4_9GAMM</name>
<protein>
    <submittedName>
        <fullName evidence="6">OmpA family protein</fullName>
    </submittedName>
</protein>
<dbReference type="PRINTS" id="PR01021">
    <property type="entry name" value="OMPADOMAIN"/>
</dbReference>
<dbReference type="SUPFAM" id="SSF103088">
    <property type="entry name" value="OmpA-like"/>
    <property type="match status" value="1"/>
</dbReference>
<accession>A0ABX1GEF4</accession>
<dbReference type="InterPro" id="IPR050330">
    <property type="entry name" value="Bact_OuterMem_StrucFunc"/>
</dbReference>
<gene>
    <name evidence="6" type="ORF">HCU74_08970</name>
</gene>